<evidence type="ECO:0000256" key="6">
    <source>
        <dbReference type="ARBA" id="ARBA00048785"/>
    </source>
</evidence>
<dbReference type="GO" id="GO:0009231">
    <property type="term" value="P:riboflavin biosynthetic process"/>
    <property type="evidence" value="ECO:0007669"/>
    <property type="project" value="UniProtKB-UniRule"/>
</dbReference>
<comment type="function">
    <text evidence="7">Catalyzes the formation of 6,7-dimethyl-8-ribityllumazine by condensation of 5-amino-6-(D-ribitylamino)uracil with 3,4-dihydroxy-2-butanone 4-phosphate. This is the penultimate step in the biosynthesis of riboflavin.</text>
</comment>
<dbReference type="InterPro" id="IPR036467">
    <property type="entry name" value="LS/RS_sf"/>
</dbReference>
<name>A0A0G1QHX2_9BACT</name>
<sequence>MKYNTFKNVTVRGKRFAIVAARYHAGVIDGLLMGAMRGLEECGIREKDIKVARVPGSFEIPLAAQRMLKTKKYAAIICLGVVIKGETNHDELIASAVVNALMQLGLVFNTPVMLGVVTAFKEAQAIARSCNNKENRGYQAARSAVEMIE</sequence>
<dbReference type="PANTHER" id="PTHR21058">
    <property type="entry name" value="6,7-DIMETHYL-8-RIBITYLLUMAZINE SYNTHASE DMRL SYNTHASE LUMAZINE SYNTHASE"/>
    <property type="match status" value="1"/>
</dbReference>
<dbReference type="PANTHER" id="PTHR21058:SF0">
    <property type="entry name" value="6,7-DIMETHYL-8-RIBITYLLUMAZINE SYNTHASE"/>
    <property type="match status" value="1"/>
</dbReference>
<dbReference type="PATRIC" id="fig|1619041.3.peg.20"/>
<evidence type="ECO:0000256" key="2">
    <source>
        <dbReference type="ARBA" id="ARBA00007424"/>
    </source>
</evidence>
<dbReference type="CDD" id="cd09209">
    <property type="entry name" value="Lumazine_synthase-I"/>
    <property type="match status" value="1"/>
</dbReference>
<dbReference type="Pfam" id="PF00885">
    <property type="entry name" value="DMRL_synthase"/>
    <property type="match status" value="1"/>
</dbReference>
<dbReference type="EC" id="2.5.1.78" evidence="3 7"/>
<gene>
    <name evidence="7" type="primary">ribH</name>
    <name evidence="8" type="ORF">UX10_C0001G0019</name>
</gene>
<comment type="pathway">
    <text evidence="1 7">Cofactor biosynthesis; riboflavin biosynthesis; riboflavin from 2-hydroxy-3-oxobutyl phosphate and 5-amino-6-(D-ribitylamino)uracil: step 1/2.</text>
</comment>
<feature type="binding site" evidence="7">
    <location>
        <begin position="81"/>
        <end position="83"/>
    </location>
    <ligand>
        <name>5-amino-6-(D-ribitylamino)uracil</name>
        <dbReference type="ChEBI" id="CHEBI:15934"/>
    </ligand>
</feature>
<accession>A0A0G1QHX2</accession>
<feature type="binding site" evidence="7">
    <location>
        <begin position="57"/>
        <end position="59"/>
    </location>
    <ligand>
        <name>5-amino-6-(D-ribitylamino)uracil</name>
        <dbReference type="ChEBI" id="CHEBI:15934"/>
    </ligand>
</feature>
<dbReference type="GO" id="GO:0009349">
    <property type="term" value="C:riboflavin synthase complex"/>
    <property type="evidence" value="ECO:0007669"/>
    <property type="project" value="UniProtKB-UniRule"/>
</dbReference>
<dbReference type="SUPFAM" id="SSF52121">
    <property type="entry name" value="Lumazine synthase"/>
    <property type="match status" value="1"/>
</dbReference>
<evidence type="ECO:0000256" key="1">
    <source>
        <dbReference type="ARBA" id="ARBA00004917"/>
    </source>
</evidence>
<dbReference type="HAMAP" id="MF_00178">
    <property type="entry name" value="Lumazine_synth"/>
    <property type="match status" value="1"/>
</dbReference>
<organism evidence="8 9">
    <name type="scientific">Candidatus Magasanikbacteria bacterium GW2011_GWA2_45_39</name>
    <dbReference type="NCBI Taxonomy" id="1619041"/>
    <lineage>
        <taxon>Bacteria</taxon>
        <taxon>Candidatus Magasanikiibacteriota</taxon>
    </lineage>
</organism>
<feature type="binding site" evidence="7">
    <location>
        <position position="114"/>
    </location>
    <ligand>
        <name>5-amino-6-(D-ribitylamino)uracil</name>
        <dbReference type="ChEBI" id="CHEBI:15934"/>
    </ligand>
</feature>
<feature type="binding site" evidence="7">
    <location>
        <begin position="86"/>
        <end position="87"/>
    </location>
    <ligand>
        <name>(2S)-2-hydroxy-3-oxobutyl phosphate</name>
        <dbReference type="ChEBI" id="CHEBI:58830"/>
    </ligand>
</feature>
<comment type="similarity">
    <text evidence="2 7">Belongs to the DMRL synthase family.</text>
</comment>
<evidence type="ECO:0000313" key="8">
    <source>
        <dbReference type="EMBL" id="KKU08260.1"/>
    </source>
</evidence>
<feature type="active site" description="Proton donor" evidence="7">
    <location>
        <position position="89"/>
    </location>
</feature>
<dbReference type="GO" id="GO:0000906">
    <property type="term" value="F:6,7-dimethyl-8-ribityllumazine synthase activity"/>
    <property type="evidence" value="ECO:0007669"/>
    <property type="project" value="UniProtKB-UniRule"/>
</dbReference>
<comment type="catalytic activity">
    <reaction evidence="6 7">
        <text>(2S)-2-hydroxy-3-oxobutyl phosphate + 5-amino-6-(D-ribitylamino)uracil = 6,7-dimethyl-8-(1-D-ribityl)lumazine + phosphate + 2 H2O + H(+)</text>
        <dbReference type="Rhea" id="RHEA:26152"/>
        <dbReference type="ChEBI" id="CHEBI:15377"/>
        <dbReference type="ChEBI" id="CHEBI:15378"/>
        <dbReference type="ChEBI" id="CHEBI:15934"/>
        <dbReference type="ChEBI" id="CHEBI:43474"/>
        <dbReference type="ChEBI" id="CHEBI:58201"/>
        <dbReference type="ChEBI" id="CHEBI:58830"/>
        <dbReference type="EC" id="2.5.1.78"/>
    </reaction>
</comment>
<reference evidence="8 9" key="1">
    <citation type="journal article" date="2015" name="Nature">
        <title>rRNA introns, odd ribosomes, and small enigmatic genomes across a large radiation of phyla.</title>
        <authorList>
            <person name="Brown C.T."/>
            <person name="Hug L.A."/>
            <person name="Thomas B.C."/>
            <person name="Sharon I."/>
            <person name="Castelle C.J."/>
            <person name="Singh A."/>
            <person name="Wilkins M.J."/>
            <person name="Williams K.H."/>
            <person name="Banfield J.F."/>
        </authorList>
    </citation>
    <scope>NUCLEOTIDE SEQUENCE [LARGE SCALE GENOMIC DNA]</scope>
</reference>
<dbReference type="InterPro" id="IPR034964">
    <property type="entry name" value="LS"/>
</dbReference>
<dbReference type="UniPathway" id="UPA00275">
    <property type="reaction ID" value="UER00404"/>
</dbReference>
<dbReference type="InterPro" id="IPR002180">
    <property type="entry name" value="LS/RS"/>
</dbReference>
<evidence type="ECO:0000313" key="9">
    <source>
        <dbReference type="Proteomes" id="UP000033999"/>
    </source>
</evidence>
<dbReference type="Gene3D" id="3.40.50.960">
    <property type="entry name" value="Lumazine/riboflavin synthase"/>
    <property type="match status" value="1"/>
</dbReference>
<protein>
    <recommendedName>
        <fullName evidence="3 7">6,7-dimethyl-8-ribityllumazine synthase</fullName>
        <shortName evidence="7">DMRL synthase</shortName>
        <shortName evidence="7">LS</shortName>
        <shortName evidence="7">Lumazine synthase</shortName>
        <ecNumber evidence="3 7">2.5.1.78</ecNumber>
    </recommendedName>
</protein>
<dbReference type="EMBL" id="LCKX01000001">
    <property type="protein sequence ID" value="KKU08260.1"/>
    <property type="molecule type" value="Genomic_DNA"/>
</dbReference>
<dbReference type="AlphaFoldDB" id="A0A0G1QHX2"/>
<feature type="binding site" evidence="7">
    <location>
        <position position="128"/>
    </location>
    <ligand>
        <name>(2S)-2-hydroxy-3-oxobutyl phosphate</name>
        <dbReference type="ChEBI" id="CHEBI:58830"/>
    </ligand>
</feature>
<keyword evidence="4 7" id="KW-0686">Riboflavin biosynthesis</keyword>
<proteinExistence type="inferred from homology"/>
<evidence type="ECO:0000256" key="4">
    <source>
        <dbReference type="ARBA" id="ARBA00022619"/>
    </source>
</evidence>
<feature type="binding site" evidence="7">
    <location>
        <position position="23"/>
    </location>
    <ligand>
        <name>5-amino-6-(D-ribitylamino)uracil</name>
        <dbReference type="ChEBI" id="CHEBI:15934"/>
    </ligand>
</feature>
<dbReference type="NCBIfam" id="TIGR00114">
    <property type="entry name" value="lumazine-synth"/>
    <property type="match status" value="1"/>
</dbReference>
<evidence type="ECO:0000256" key="7">
    <source>
        <dbReference type="HAMAP-Rule" id="MF_00178"/>
    </source>
</evidence>
<dbReference type="Proteomes" id="UP000033999">
    <property type="component" value="Unassembled WGS sequence"/>
</dbReference>
<evidence type="ECO:0000256" key="3">
    <source>
        <dbReference type="ARBA" id="ARBA00012664"/>
    </source>
</evidence>
<evidence type="ECO:0000256" key="5">
    <source>
        <dbReference type="ARBA" id="ARBA00022679"/>
    </source>
</evidence>
<comment type="caution">
    <text evidence="8">The sequence shown here is derived from an EMBL/GenBank/DDBJ whole genome shotgun (WGS) entry which is preliminary data.</text>
</comment>
<keyword evidence="5 7" id="KW-0808">Transferase</keyword>